<dbReference type="Gene3D" id="1.20.930.80">
    <property type="match status" value="1"/>
</dbReference>
<dbReference type="Pfam" id="PF04104">
    <property type="entry name" value="DNA_primase_lrg"/>
    <property type="match status" value="1"/>
</dbReference>
<keyword evidence="9" id="KW-0862">Zinc</keyword>
<dbReference type="InterPro" id="IPR007238">
    <property type="entry name" value="DNA_primase_lsu_euk/arc"/>
</dbReference>
<sequence length="1432" mass="159978">MALPLGKLTILVGAGILGSVLAKEGRLPDVSNFVSGAFKIAFRQLKQDDSTSSVSKSSKPPNDSLIAQVNSLRQELQMLASSRPVTIVTANGTGANKYGAVVVVVVVGYGYVWWKGWKLPDMMFATRRSLSDACTSIAQQLENVYASIRSTRRHLSSKINDVDSNLNAVAELTASTQEKVIELREDSSRVGNDVRYVRDAVETLDLTTQGVKRLCDYASNLENNLLEENIQACHHLLVSFWSFQYFVTQLYCYHGPQILQTSASSSRLTFSSKAGALPAPSSEPSTPALIGSQEVQSPPLNAASAASQQDGAEFCRDAYSVRLTIIFHMYNVVREGMEIVKPQWKKPPPSANAAASTLPLYCSAPSLEGLLDSQKSSKLSLDFPVLKGISDGLSRGKQPEEMAKLVDDLWKAHMGHPLRYEVTNKDIISHFVLRLVYCRTEELRKWFLSNEIVLFRYRFWKTSDEAQRLLMAELDLPYKPVTTAEFEGVKEKLHLVARSIGQLKPIASDAIFYKVPFEEVPELVAGRRVFIYKGYAYVAMNQVVSLVATQFRGLLSKALVLTNRKWTSTIREQEKDRLTPIVEALCTSYLGPDYSQPKEFAEVSIKDIDQVAKSSFPLCMRHLFEKVRNSDHLNKFFLPILLQVRIFYLSFFPSFPLREDHHLKHGGRMQLGLFLKGVGLKLDDALAFWKAEFSQKVGAERFDKEYAYSIRHNYGREGKRTDYTPYSCQKIISSTPGVGDHHGCPYRHFSEENLKAALSKMGVNSGALENVMDKVRNRHYQLACTLTFESIHGSSNDAGINHPNQYFSDSHEIFKSKVQADMIYELLSHLGLRKTIPLDKEKLWATDSTAHLYRFHSRKADIPFFSNLFPLVDVTKAAMSVLLLHGMPLYFQLFNSSDMFYPFPPHFKDFYILGLLGLDFPSSMLDFLVFLQMPLLSPINCGHLCIFCRVTWIKRLFNDSLGGSLGKAFNCGIGITRQSSLHSNYCILHILRSARATGYCSVLDLKLGNSGDFRDKYKDPRDSLMESASSESSKRAKTLKNATRVPSCLVDGCTSDLTKCRDYHRRHKVCELHSKSRQVFIRGQEQRFCQQCSRFHSLGEFDEGKRSCRKRLDGHNRRRRKPQPEPLSLNSASIFSNQGTRYLHFGSSQIFSASAMNTVWTGAAKADQSDPMLHTSDQSSMNFGGRKNLFPGSLSFNYKEGKQFPFLQGTCSTVPGDSVHLDASSTLGNSGNGQKMFSDGLNRVIDSSRALSLLSSPPSGTREIGLSDIMQPDLNSPAQSLIPSLNYNALGMESEPAGSVLVSDGSGGNANGQHMFQIGPDGSSANGSHQTLSFSWEYKNLNNGAVIVSFLWSSLQDEVVATLLSGTSKGVLFFFPYFFFLGKNRIALNQGQLLQMYSTSNIRRPRQRHAAKHECIVPHGSFSFFYHGSAVK</sequence>
<feature type="chain" id="PRO_5024334729" description="SBP-type domain-containing protein" evidence="18">
    <location>
        <begin position="23"/>
        <end position="1432"/>
    </location>
</feature>
<dbReference type="GO" id="GO:0008270">
    <property type="term" value="F:zinc ion binding"/>
    <property type="evidence" value="ECO:0007669"/>
    <property type="project" value="UniProtKB-KW"/>
</dbReference>
<dbReference type="InterPro" id="IPR058560">
    <property type="entry name" value="DNA_primase_C"/>
</dbReference>
<keyword evidence="5" id="KW-0639">Primosome</keyword>
<evidence type="ECO:0000259" key="19">
    <source>
        <dbReference type="PROSITE" id="PS51141"/>
    </source>
</evidence>
<feature type="signal peptide" evidence="18">
    <location>
        <begin position="1"/>
        <end position="22"/>
    </location>
</feature>
<dbReference type="SUPFAM" id="SSF103612">
    <property type="entry name" value="SBT domain"/>
    <property type="match status" value="1"/>
</dbReference>
<dbReference type="PANTHER" id="PTHR10537:SF3">
    <property type="entry name" value="DNA PRIMASE LARGE SUBUNIT"/>
    <property type="match status" value="1"/>
</dbReference>
<evidence type="ECO:0000256" key="7">
    <source>
        <dbReference type="ARBA" id="ARBA00022723"/>
    </source>
</evidence>
<evidence type="ECO:0000256" key="8">
    <source>
        <dbReference type="ARBA" id="ARBA00022771"/>
    </source>
</evidence>
<dbReference type="InterPro" id="IPR016558">
    <property type="entry name" value="DNA_primase_lsu_euk"/>
</dbReference>
<evidence type="ECO:0000256" key="9">
    <source>
        <dbReference type="ARBA" id="ARBA00022833"/>
    </source>
</evidence>
<evidence type="ECO:0000313" key="21">
    <source>
        <dbReference type="Proteomes" id="UP000326939"/>
    </source>
</evidence>
<dbReference type="InterPro" id="IPR012458">
    <property type="entry name" value="DUF1664"/>
</dbReference>
<dbReference type="Pfam" id="PF26466">
    <property type="entry name" value="DNA_primase_lrg_N"/>
    <property type="match status" value="1"/>
</dbReference>
<dbReference type="InterPro" id="IPR036893">
    <property type="entry name" value="SBP_sf"/>
</dbReference>
<keyword evidence="13" id="KW-0238">DNA-binding</keyword>
<evidence type="ECO:0000256" key="10">
    <source>
        <dbReference type="ARBA" id="ARBA00023004"/>
    </source>
</evidence>
<dbReference type="GO" id="GO:0005658">
    <property type="term" value="C:alpha DNA polymerase:primase complex"/>
    <property type="evidence" value="ECO:0007669"/>
    <property type="project" value="TreeGrafter"/>
</dbReference>
<evidence type="ECO:0000256" key="12">
    <source>
        <dbReference type="ARBA" id="ARBA00023015"/>
    </source>
</evidence>
<dbReference type="GO" id="GO:0003677">
    <property type="term" value="F:DNA binding"/>
    <property type="evidence" value="ECO:0007669"/>
    <property type="project" value="UniProtKB-KW"/>
</dbReference>
<dbReference type="InterPro" id="IPR004333">
    <property type="entry name" value="SBP_dom"/>
</dbReference>
<keyword evidence="7" id="KW-0479">Metal-binding</keyword>
<evidence type="ECO:0000256" key="1">
    <source>
        <dbReference type="ARBA" id="ARBA00001966"/>
    </source>
</evidence>
<name>A0A5N5NCQ5_9ROSI</name>
<keyword evidence="12" id="KW-0805">Transcription regulation</keyword>
<evidence type="ECO:0000256" key="2">
    <source>
        <dbReference type="ARBA" id="ARBA00004123"/>
    </source>
</evidence>
<keyword evidence="8 16" id="KW-0863">Zinc-finger</keyword>
<feature type="region of interest" description="Disordered" evidence="17">
    <location>
        <begin position="274"/>
        <end position="293"/>
    </location>
</feature>
<comment type="similarity">
    <text evidence="3">Belongs to the eukaryotic-type primase large subunit family.</text>
</comment>
<evidence type="ECO:0000256" key="14">
    <source>
        <dbReference type="ARBA" id="ARBA00023163"/>
    </source>
</evidence>
<keyword evidence="6" id="KW-0235">DNA replication</keyword>
<dbReference type="Proteomes" id="UP000326939">
    <property type="component" value="Chromosome 3"/>
</dbReference>
<accession>A0A5N5NCQ5</accession>
<gene>
    <name evidence="20" type="ORF">DKX38_004882</name>
</gene>
<comment type="caution">
    <text evidence="20">The sequence shown here is derived from an EMBL/GenBank/DDBJ whole genome shotgun (WGS) entry which is preliminary data.</text>
</comment>
<organism evidence="20 21">
    <name type="scientific">Salix brachista</name>
    <dbReference type="NCBI Taxonomy" id="2182728"/>
    <lineage>
        <taxon>Eukaryota</taxon>
        <taxon>Viridiplantae</taxon>
        <taxon>Streptophyta</taxon>
        <taxon>Embryophyta</taxon>
        <taxon>Tracheophyta</taxon>
        <taxon>Spermatophyta</taxon>
        <taxon>Magnoliopsida</taxon>
        <taxon>eudicotyledons</taxon>
        <taxon>Gunneridae</taxon>
        <taxon>Pentapetalae</taxon>
        <taxon>rosids</taxon>
        <taxon>fabids</taxon>
        <taxon>Malpighiales</taxon>
        <taxon>Salicaceae</taxon>
        <taxon>Saliceae</taxon>
        <taxon>Salix</taxon>
    </lineage>
</organism>
<keyword evidence="15" id="KW-0539">Nucleus</keyword>
<reference evidence="21" key="1">
    <citation type="journal article" date="2019" name="Gigascience">
        <title>De novo genome assembly of the endangered Acer yangbiense, a plant species with extremely small populations endemic to Yunnan Province, China.</title>
        <authorList>
            <person name="Yang J."/>
            <person name="Wariss H.M."/>
            <person name="Tao L."/>
            <person name="Zhang R."/>
            <person name="Yun Q."/>
            <person name="Hollingsworth P."/>
            <person name="Dao Z."/>
            <person name="Luo G."/>
            <person name="Guo H."/>
            <person name="Ma Y."/>
            <person name="Sun W."/>
        </authorList>
    </citation>
    <scope>NUCLEOTIDE SEQUENCE [LARGE SCALE GENOMIC DNA]</scope>
    <source>
        <strain evidence="21">cv. br00</strain>
    </source>
</reference>
<keyword evidence="10" id="KW-0408">Iron</keyword>
<dbReference type="PANTHER" id="PTHR10537">
    <property type="entry name" value="DNA PRIMASE LARGE SUBUNIT"/>
    <property type="match status" value="1"/>
</dbReference>
<dbReference type="PROSITE" id="PS51141">
    <property type="entry name" value="ZF_SBP"/>
    <property type="match status" value="1"/>
</dbReference>
<dbReference type="Pfam" id="PF03110">
    <property type="entry name" value="SBP"/>
    <property type="match status" value="1"/>
</dbReference>
<dbReference type="FunFam" id="1.20.930.80:FF:000002">
    <property type="entry name" value="DNA primase large subunit"/>
    <property type="match status" value="1"/>
</dbReference>
<evidence type="ECO:0000313" key="20">
    <source>
        <dbReference type="EMBL" id="KAB5564828.1"/>
    </source>
</evidence>
<comment type="subcellular location">
    <subcellularLocation>
        <location evidence="2">Nucleus</location>
    </subcellularLocation>
</comment>
<dbReference type="CDD" id="cd07322">
    <property type="entry name" value="PriL_PriS_Eukaryotic"/>
    <property type="match status" value="1"/>
</dbReference>
<keyword evidence="21" id="KW-1185">Reference proteome</keyword>
<proteinExistence type="inferred from homology"/>
<evidence type="ECO:0000256" key="13">
    <source>
        <dbReference type="ARBA" id="ARBA00023125"/>
    </source>
</evidence>
<dbReference type="GO" id="GO:0051539">
    <property type="term" value="F:4 iron, 4 sulfur cluster binding"/>
    <property type="evidence" value="ECO:0007669"/>
    <property type="project" value="UniProtKB-KW"/>
</dbReference>
<evidence type="ECO:0000256" key="17">
    <source>
        <dbReference type="SAM" id="MobiDB-lite"/>
    </source>
</evidence>
<dbReference type="Pfam" id="PF07889">
    <property type="entry name" value="DUF1664"/>
    <property type="match status" value="1"/>
</dbReference>
<feature type="region of interest" description="Disordered" evidence="17">
    <location>
        <begin position="1112"/>
        <end position="1131"/>
    </location>
</feature>
<evidence type="ECO:0000256" key="6">
    <source>
        <dbReference type="ARBA" id="ARBA00022705"/>
    </source>
</evidence>
<comment type="cofactor">
    <cofactor evidence="1">
        <name>[4Fe-4S] cluster</name>
        <dbReference type="ChEBI" id="CHEBI:49883"/>
    </cofactor>
</comment>
<dbReference type="FunFam" id="4.10.1100.10:FF:000001">
    <property type="entry name" value="Squamosa promoter-binding-like protein 14"/>
    <property type="match status" value="1"/>
</dbReference>
<keyword evidence="18" id="KW-0732">Signal</keyword>
<protein>
    <recommendedName>
        <fullName evidence="19">SBP-type domain-containing protein</fullName>
    </recommendedName>
</protein>
<evidence type="ECO:0000256" key="4">
    <source>
        <dbReference type="ARBA" id="ARBA00022485"/>
    </source>
</evidence>
<dbReference type="GO" id="GO:0006269">
    <property type="term" value="P:DNA replication, synthesis of primer"/>
    <property type="evidence" value="ECO:0007669"/>
    <property type="project" value="UniProtKB-KW"/>
</dbReference>
<feature type="domain" description="SBP-type" evidence="19">
    <location>
        <begin position="1045"/>
        <end position="1122"/>
    </location>
</feature>
<keyword evidence="4" id="KW-0004">4Fe-4S</keyword>
<keyword evidence="14" id="KW-0804">Transcription</keyword>
<evidence type="ECO:0000256" key="3">
    <source>
        <dbReference type="ARBA" id="ARBA00010564"/>
    </source>
</evidence>
<keyword evidence="11" id="KW-0411">Iron-sulfur</keyword>
<dbReference type="Gene3D" id="4.10.1100.10">
    <property type="entry name" value="Transcription factor, SBP-box domain"/>
    <property type="match status" value="1"/>
</dbReference>
<evidence type="ECO:0000256" key="5">
    <source>
        <dbReference type="ARBA" id="ARBA00022515"/>
    </source>
</evidence>
<dbReference type="EMBL" id="VDCV01000003">
    <property type="protein sequence ID" value="KAB5564828.1"/>
    <property type="molecule type" value="Genomic_DNA"/>
</dbReference>
<evidence type="ECO:0000256" key="18">
    <source>
        <dbReference type="SAM" id="SignalP"/>
    </source>
</evidence>
<evidence type="ECO:0000256" key="16">
    <source>
        <dbReference type="PROSITE-ProRule" id="PRU00470"/>
    </source>
</evidence>
<dbReference type="GO" id="GO:0006270">
    <property type="term" value="P:DNA replication initiation"/>
    <property type="evidence" value="ECO:0007669"/>
    <property type="project" value="TreeGrafter"/>
</dbReference>
<evidence type="ECO:0000256" key="11">
    <source>
        <dbReference type="ARBA" id="ARBA00023014"/>
    </source>
</evidence>
<evidence type="ECO:0000256" key="15">
    <source>
        <dbReference type="ARBA" id="ARBA00023242"/>
    </source>
</evidence>